<evidence type="ECO:0000259" key="1">
    <source>
        <dbReference type="PROSITE" id="PS51166"/>
    </source>
</evidence>
<sequence length="378" mass="43505">MQHSILYVLAWLWMLPVFGQDASLRIRVQAPPQTPVGDSILVIGNQAVWGFWIYPKSTALKPLGNGLWEGVFTFPVNTELEFKLTRGSYYKEALYNHTGHPAVSTKLKLVKDTSVFLQPSQWNDLYQRSITGTVRYHHQMGSVYLKQTRNVVVWLPASYALNTTKRYPVLYAHDGQNLFDHTNLSGKEWRMDEVADSLMRKGAIEEFIIVGIANTKDRWIEYNGTVEGKNYLRFLVEELKPFIDQQYRTKADRANTAIIGSSMGGLISLYALYTYPQVFSKGACLSSAFYFDDGDLLAQIKANRSPLRQSAVYLDCGGKDLDYDFLPSNREMKTLLEQDKNIRFQYEEFPDDPHNELAWSRRLFLPYTFLFAKNYANM</sequence>
<dbReference type="SUPFAM" id="SSF53474">
    <property type="entry name" value="alpha/beta-Hydrolases"/>
    <property type="match status" value="1"/>
</dbReference>
<comment type="caution">
    <text evidence="2">The sequence shown here is derived from an EMBL/GenBank/DDBJ whole genome shotgun (WGS) entry which is preliminary data.</text>
</comment>
<organism evidence="2 3">
    <name type="scientific">Sphingobacterium humi</name>
    <dbReference type="NCBI Taxonomy" id="1796905"/>
    <lineage>
        <taxon>Bacteria</taxon>
        <taxon>Pseudomonadati</taxon>
        <taxon>Bacteroidota</taxon>
        <taxon>Sphingobacteriia</taxon>
        <taxon>Sphingobacteriales</taxon>
        <taxon>Sphingobacteriaceae</taxon>
        <taxon>Sphingobacterium</taxon>
    </lineage>
</organism>
<dbReference type="InterPro" id="IPR002044">
    <property type="entry name" value="CBM20"/>
</dbReference>
<gene>
    <name evidence="2" type="ORF">GQF63_18110</name>
</gene>
<dbReference type="Pfam" id="PF00686">
    <property type="entry name" value="CBM_20"/>
    <property type="match status" value="1"/>
</dbReference>
<dbReference type="InterPro" id="IPR050583">
    <property type="entry name" value="Mycobacterial_A85_antigen"/>
</dbReference>
<dbReference type="InterPro" id="IPR013784">
    <property type="entry name" value="Carb-bd-like_fold"/>
</dbReference>
<evidence type="ECO:0000313" key="2">
    <source>
        <dbReference type="EMBL" id="MVZ63941.1"/>
    </source>
</evidence>
<dbReference type="GO" id="GO:2001070">
    <property type="term" value="F:starch binding"/>
    <property type="evidence" value="ECO:0007669"/>
    <property type="project" value="InterPro"/>
</dbReference>
<dbReference type="Proteomes" id="UP000435036">
    <property type="component" value="Unassembled WGS sequence"/>
</dbReference>
<name>A0A6N8L658_9SPHI</name>
<dbReference type="InterPro" id="IPR000801">
    <property type="entry name" value="Esterase-like"/>
</dbReference>
<dbReference type="EMBL" id="WSQA01000017">
    <property type="protein sequence ID" value="MVZ63941.1"/>
    <property type="molecule type" value="Genomic_DNA"/>
</dbReference>
<proteinExistence type="predicted"/>
<dbReference type="RefSeq" id="WP_160370656.1">
    <property type="nucleotide sequence ID" value="NZ_WSQA01000017.1"/>
</dbReference>
<dbReference type="AlphaFoldDB" id="A0A6N8L658"/>
<reference evidence="2 3" key="1">
    <citation type="submission" date="2019-12" db="EMBL/GenBank/DDBJ databases">
        <authorList>
            <person name="Dong K."/>
        </authorList>
    </citation>
    <scope>NUCLEOTIDE SEQUENCE [LARGE SCALE GENOMIC DNA]</scope>
    <source>
        <strain evidence="2 3">JCM 31225</strain>
    </source>
</reference>
<dbReference type="OrthoDB" id="9784036at2"/>
<protein>
    <recommendedName>
        <fullName evidence="1">CBM20 domain-containing protein</fullName>
    </recommendedName>
</protein>
<dbReference type="PANTHER" id="PTHR48098">
    <property type="entry name" value="ENTEROCHELIN ESTERASE-RELATED"/>
    <property type="match status" value="1"/>
</dbReference>
<dbReference type="Gene3D" id="2.60.40.10">
    <property type="entry name" value="Immunoglobulins"/>
    <property type="match status" value="1"/>
</dbReference>
<dbReference type="SUPFAM" id="SSF49452">
    <property type="entry name" value="Starch-binding domain-like"/>
    <property type="match status" value="1"/>
</dbReference>
<dbReference type="InterPro" id="IPR029058">
    <property type="entry name" value="AB_hydrolase_fold"/>
</dbReference>
<dbReference type="PANTHER" id="PTHR48098:SF6">
    <property type="entry name" value="FERRI-BACILLIBACTIN ESTERASE BESA"/>
    <property type="match status" value="1"/>
</dbReference>
<evidence type="ECO:0000313" key="3">
    <source>
        <dbReference type="Proteomes" id="UP000435036"/>
    </source>
</evidence>
<dbReference type="Gene3D" id="3.40.50.1820">
    <property type="entry name" value="alpha/beta hydrolase"/>
    <property type="match status" value="1"/>
</dbReference>
<dbReference type="InterPro" id="IPR013783">
    <property type="entry name" value="Ig-like_fold"/>
</dbReference>
<keyword evidence="3" id="KW-1185">Reference proteome</keyword>
<dbReference type="PROSITE" id="PS51166">
    <property type="entry name" value="CBM20"/>
    <property type="match status" value="1"/>
</dbReference>
<feature type="domain" description="CBM20" evidence="1">
    <location>
        <begin position="16"/>
        <end position="124"/>
    </location>
</feature>
<accession>A0A6N8L658</accession>
<dbReference type="Pfam" id="PF00756">
    <property type="entry name" value="Esterase"/>
    <property type="match status" value="1"/>
</dbReference>